<dbReference type="Gene3D" id="1.10.238.10">
    <property type="entry name" value="EF-hand"/>
    <property type="match status" value="2"/>
</dbReference>
<organism evidence="8 9">
    <name type="scientific">Lingula anatina</name>
    <name type="common">Brachiopod</name>
    <name type="synonym">Lingula unguis</name>
    <dbReference type="NCBI Taxonomy" id="7574"/>
    <lineage>
        <taxon>Eukaryota</taxon>
        <taxon>Metazoa</taxon>
        <taxon>Spiralia</taxon>
        <taxon>Lophotrochozoa</taxon>
        <taxon>Brachiopoda</taxon>
        <taxon>Linguliformea</taxon>
        <taxon>Lingulata</taxon>
        <taxon>Lingulida</taxon>
        <taxon>Linguloidea</taxon>
        <taxon>Lingulidae</taxon>
        <taxon>Lingula</taxon>
    </lineage>
</organism>
<dbReference type="GO" id="GO:0008270">
    <property type="term" value="F:zinc ion binding"/>
    <property type="evidence" value="ECO:0007669"/>
    <property type="project" value="UniProtKB-KW"/>
</dbReference>
<dbReference type="PROSITE" id="PS01357">
    <property type="entry name" value="ZF_ZZ_1"/>
    <property type="match status" value="1"/>
</dbReference>
<feature type="compositionally biased region" description="Basic and acidic residues" evidence="6">
    <location>
        <begin position="871"/>
        <end position="883"/>
    </location>
</feature>
<dbReference type="Proteomes" id="UP000085678">
    <property type="component" value="Unplaced"/>
</dbReference>
<evidence type="ECO:0000256" key="5">
    <source>
        <dbReference type="SAM" id="Coils"/>
    </source>
</evidence>
<feature type="compositionally biased region" description="Basic residues" evidence="6">
    <location>
        <begin position="38"/>
        <end position="59"/>
    </location>
</feature>
<dbReference type="PROSITE" id="PS50135">
    <property type="entry name" value="ZF_ZZ_2"/>
    <property type="match status" value="1"/>
</dbReference>
<protein>
    <submittedName>
        <fullName evidence="9">Dystrobrevin beta isoform X1</fullName>
    </submittedName>
</protein>
<proteinExistence type="predicted"/>
<keyword evidence="5" id="KW-0175">Coiled coil</keyword>
<dbReference type="InterPro" id="IPR015153">
    <property type="entry name" value="EF-hand_dom_typ1"/>
</dbReference>
<dbReference type="InterPro" id="IPR015154">
    <property type="entry name" value="EF-hand_dom_typ2"/>
</dbReference>
<dbReference type="FunCoup" id="A0A1S3JSC5">
    <property type="interactions" value="634"/>
</dbReference>
<feature type="region of interest" description="Disordered" evidence="6">
    <location>
        <begin position="866"/>
        <end position="889"/>
    </location>
</feature>
<dbReference type="GeneID" id="106175674"/>
<name>A0A1S3JSC5_LINAN</name>
<keyword evidence="3" id="KW-0862">Zinc</keyword>
<dbReference type="CDD" id="cd02334">
    <property type="entry name" value="ZZ_dystrophin"/>
    <property type="match status" value="1"/>
</dbReference>
<dbReference type="Pfam" id="PF00569">
    <property type="entry name" value="ZZ"/>
    <property type="match status" value="1"/>
</dbReference>
<dbReference type="GO" id="GO:0045202">
    <property type="term" value="C:synapse"/>
    <property type="evidence" value="ECO:0007669"/>
    <property type="project" value="TreeGrafter"/>
</dbReference>
<evidence type="ECO:0000256" key="1">
    <source>
        <dbReference type="ARBA" id="ARBA00022723"/>
    </source>
</evidence>
<feature type="compositionally biased region" description="Polar residues" evidence="6">
    <location>
        <begin position="480"/>
        <end position="503"/>
    </location>
</feature>
<feature type="compositionally biased region" description="Polar residues" evidence="6">
    <location>
        <begin position="671"/>
        <end position="680"/>
    </location>
</feature>
<gene>
    <name evidence="9" type="primary">LOC106175674</name>
</gene>
<feature type="compositionally biased region" description="Basic residues" evidence="6">
    <location>
        <begin position="15"/>
        <end position="28"/>
    </location>
</feature>
<dbReference type="RefSeq" id="XP_013413232.1">
    <property type="nucleotide sequence ID" value="XM_013557778.1"/>
</dbReference>
<evidence type="ECO:0000259" key="7">
    <source>
        <dbReference type="PROSITE" id="PS50135"/>
    </source>
</evidence>
<feature type="region of interest" description="Disordered" evidence="6">
    <location>
        <begin position="13"/>
        <end position="93"/>
    </location>
</feature>
<dbReference type="STRING" id="7574.A0A1S3JSC5"/>
<dbReference type="InterPro" id="IPR050774">
    <property type="entry name" value="KCMF1/Dystrophin"/>
</dbReference>
<feature type="region of interest" description="Disordered" evidence="6">
    <location>
        <begin position="480"/>
        <end position="504"/>
    </location>
</feature>
<reference evidence="9" key="1">
    <citation type="submission" date="2025-08" db="UniProtKB">
        <authorList>
            <consortium name="RefSeq"/>
        </authorList>
    </citation>
    <scope>IDENTIFICATION</scope>
    <source>
        <tissue evidence="9">Gonads</tissue>
    </source>
</reference>
<dbReference type="InterPro" id="IPR000433">
    <property type="entry name" value="Znf_ZZ"/>
</dbReference>
<feature type="compositionally biased region" description="Basic residues" evidence="6">
    <location>
        <begin position="77"/>
        <end position="91"/>
    </location>
</feature>
<feature type="domain" description="ZZ-type" evidence="7">
    <location>
        <begin position="359"/>
        <end position="415"/>
    </location>
</feature>
<dbReference type="Pfam" id="PF09069">
    <property type="entry name" value="EF-hand_3"/>
    <property type="match status" value="1"/>
</dbReference>
<dbReference type="SMART" id="SM00291">
    <property type="entry name" value="ZnF_ZZ"/>
    <property type="match status" value="1"/>
</dbReference>
<evidence type="ECO:0000256" key="3">
    <source>
        <dbReference type="ARBA" id="ARBA00022833"/>
    </source>
</evidence>
<dbReference type="GO" id="GO:0099536">
    <property type="term" value="P:synaptic signaling"/>
    <property type="evidence" value="ECO:0007669"/>
    <property type="project" value="TreeGrafter"/>
</dbReference>
<keyword evidence="1" id="KW-0479">Metal-binding</keyword>
<dbReference type="PANTHER" id="PTHR12268:SF27">
    <property type="entry name" value="DYSTROBREVIN, ISOFORM F"/>
    <property type="match status" value="1"/>
</dbReference>
<dbReference type="KEGG" id="lak:106175674"/>
<dbReference type="AlphaFoldDB" id="A0A1S3JSC5"/>
<accession>A0A1S3JSC5</accession>
<keyword evidence="2 4" id="KW-0863">Zinc-finger</keyword>
<evidence type="ECO:0000256" key="2">
    <source>
        <dbReference type="ARBA" id="ARBA00022771"/>
    </source>
</evidence>
<keyword evidence="8" id="KW-1185">Reference proteome</keyword>
<evidence type="ECO:0000256" key="6">
    <source>
        <dbReference type="SAM" id="MobiDB-lite"/>
    </source>
</evidence>
<dbReference type="SUPFAM" id="SSF47473">
    <property type="entry name" value="EF-hand"/>
    <property type="match status" value="2"/>
</dbReference>
<dbReference type="InParanoid" id="A0A1S3JSC5"/>
<sequence>MYCHTFASIPADGHHHGHGGHHGGHHGSSHSTGGDHHSHGHHSHSHHHGDSHHSPRSHGTKLQDKVNGTVVKVRGDNHKKKGDKKSKKKVNRVPVNADLDGNVSCFGCFPSRKGHLGALDSMPEDISPTAKSMIEHRQMMSEMRTQNYDVIRFATYRTACKLRFIQKKTNLGLVDLWNMIEAFRESGLHTLDHGMEVNISKLQSLLTTIYSHLNKRLPPNQQINVDKSINLTLSWLLSACEKKSKGKMRVFFIKVSLTTMCAGKLMDKLRYMFTQVSDSSGSLVKSKFEDYLKAILSLPGSIYEGPSFHYTDTAARACFNGKNKVTLNDFLDTLMADPGPQCLMWLPILHRMAAVENVFHPIQCEGCNRDSFMGFRYKCQRCYNYHLCQDCFWRGRTSGNHNNDHEMKEYSSYGYAEKSPAKQIGHSLRKSFRCVPAKATNNKIPVFPETPEKTLDLSHIVPPTPTPVHNGFPETALSQQSIDVSENSSVNKSPSRLASSSVDASRIDDEHRLIARYAARLAADASNAPSSSSSNASQNITQILQQLQDARSPVELNYSMESSKVQRDMIAQLEAKNREIMREIQKLKVEQEAAGRASSEAQANPTLLAELRLLRQRKDELEGRMSALQESRRELMVQLESLMKLLKNHGSPRSTPGSSPKARTYSPVAVKTSSPSTPGDSLTGVGGDVRQAFSTTHHAVPSNARNLRNDLLVAADSVTNAMSSLVKELNSEASSDSEDEDNIDNHRKCSRGFETGESSAMESSDEIMGWQEDVQRRLGEEAAFIEQIRARKEKPLNRGLGDIENDHYIPTDDGESYVRTDDESVGLNTDDGESYIRTDDESNVNTENEDAELYDQDPKELFPRYQSEDESYMHSDAESYIRTDDEEGGNAEWEEAMKRWVNR</sequence>
<dbReference type="OrthoDB" id="6019271at2759"/>
<evidence type="ECO:0000256" key="4">
    <source>
        <dbReference type="PROSITE-ProRule" id="PRU00228"/>
    </source>
</evidence>
<dbReference type="Pfam" id="PF09068">
    <property type="entry name" value="EF-hand_2"/>
    <property type="match status" value="1"/>
</dbReference>
<dbReference type="InterPro" id="IPR043145">
    <property type="entry name" value="Znf_ZZ_sf"/>
</dbReference>
<dbReference type="GO" id="GO:0005886">
    <property type="term" value="C:plasma membrane"/>
    <property type="evidence" value="ECO:0007669"/>
    <property type="project" value="TreeGrafter"/>
</dbReference>
<feature type="region of interest" description="Disordered" evidence="6">
    <location>
        <begin position="729"/>
        <end position="765"/>
    </location>
</feature>
<dbReference type="PANTHER" id="PTHR12268">
    <property type="entry name" value="E3 UBIQUITIN-PROTEIN LIGASE KCMF1"/>
    <property type="match status" value="1"/>
</dbReference>
<evidence type="ECO:0000313" key="8">
    <source>
        <dbReference type="Proteomes" id="UP000085678"/>
    </source>
</evidence>
<dbReference type="SUPFAM" id="SSF57850">
    <property type="entry name" value="RING/U-box"/>
    <property type="match status" value="1"/>
</dbReference>
<feature type="coiled-coil region" evidence="5">
    <location>
        <begin position="570"/>
        <end position="645"/>
    </location>
</feature>
<dbReference type="CDD" id="cd16244">
    <property type="entry name" value="EFh_DTN"/>
    <property type="match status" value="1"/>
</dbReference>
<evidence type="ECO:0000313" key="9">
    <source>
        <dbReference type="RefSeq" id="XP_013413232.1"/>
    </source>
</evidence>
<feature type="region of interest" description="Disordered" evidence="6">
    <location>
        <begin position="647"/>
        <end position="684"/>
    </location>
</feature>
<dbReference type="Gene3D" id="3.30.60.90">
    <property type="match status" value="1"/>
</dbReference>
<dbReference type="InterPro" id="IPR011992">
    <property type="entry name" value="EF-hand-dom_pair"/>
</dbReference>